<organism evidence="14 15">
    <name type="scientific">Candidatus Dojkabacteria bacterium</name>
    <dbReference type="NCBI Taxonomy" id="2099670"/>
    <lineage>
        <taxon>Bacteria</taxon>
        <taxon>Candidatus Dojkabacteria</taxon>
    </lineage>
</organism>
<evidence type="ECO:0000256" key="11">
    <source>
        <dbReference type="RuleBase" id="RU003783"/>
    </source>
</evidence>
<dbReference type="EMBL" id="DUTP01000002">
    <property type="protein sequence ID" value="HHX99231.1"/>
    <property type="molecule type" value="Genomic_DNA"/>
</dbReference>
<evidence type="ECO:0000256" key="6">
    <source>
        <dbReference type="ARBA" id="ARBA00022741"/>
    </source>
</evidence>
<keyword evidence="6 10" id="KW-0547">Nucleotide-binding</keyword>
<keyword evidence="5 10" id="KW-0819">tRNA processing</keyword>
<evidence type="ECO:0000256" key="5">
    <source>
        <dbReference type="ARBA" id="ARBA00022694"/>
    </source>
</evidence>
<comment type="caution">
    <text evidence="14">The sequence shown here is derived from an EMBL/GenBank/DDBJ whole genome shotgun (WGS) entry which is preliminary data.</text>
</comment>
<reference evidence="14 15" key="1">
    <citation type="journal article" date="2020" name="Biotechnol. Biofuels">
        <title>New insights from the biogas microbiome by comprehensive genome-resolved metagenomics of nearly 1600 species originating from multiple anaerobic digesters.</title>
        <authorList>
            <person name="Campanaro S."/>
            <person name="Treu L."/>
            <person name="Rodriguez-R L.M."/>
            <person name="Kovalovszki A."/>
            <person name="Ziels R.M."/>
            <person name="Maus I."/>
            <person name="Zhu X."/>
            <person name="Kougias P.G."/>
            <person name="Basile A."/>
            <person name="Luo G."/>
            <person name="Schluter A."/>
            <person name="Konstantinidis K.T."/>
            <person name="Angelidaki I."/>
        </authorList>
    </citation>
    <scope>NUCLEOTIDE SEQUENCE [LARGE SCALE GENOMIC DNA]</scope>
    <source>
        <strain evidence="14">AS05jafATM_89</strain>
    </source>
</reference>
<evidence type="ECO:0000256" key="10">
    <source>
        <dbReference type="HAMAP-Rule" id="MF_00185"/>
    </source>
</evidence>
<gene>
    <name evidence="10 14" type="primary">miaA</name>
    <name evidence="14" type="ORF">GX533_00910</name>
</gene>
<feature type="site" description="Interaction with substrate tRNA" evidence="10">
    <location>
        <position position="117"/>
    </location>
</feature>
<dbReference type="InterPro" id="IPR018022">
    <property type="entry name" value="IPT"/>
</dbReference>
<feature type="site" description="Interaction with substrate tRNA" evidence="10">
    <location>
        <position position="141"/>
    </location>
</feature>
<accession>A0A832QD76</accession>
<dbReference type="GO" id="GO:0005524">
    <property type="term" value="F:ATP binding"/>
    <property type="evidence" value="ECO:0007669"/>
    <property type="project" value="UniProtKB-UniRule"/>
</dbReference>
<evidence type="ECO:0000313" key="15">
    <source>
        <dbReference type="Proteomes" id="UP000576550"/>
    </source>
</evidence>
<sequence>MGNVSKQTEYRKKPIIVIAGCTASGKSSVALELAKHINGVIINADSRQVYKEISIGTAKPVPEEIRNGIWYIDNIPHLLYSYISVKEEYNLYRYQKDVFKILKELPEDITPILVGGTGLYIDSVVFNYKLQEQEKNLGKERSELEDLDITELQNIVGKEKLTKLNSSDQNNPHRLIQIILKGSLPSIEKGPELEHRYFFLDIPKDKLEKNIVRRVDAMFKSGLIEENQKIKEEGLDIYPALNSIGYREFREKEDLDEIREDIITHTKQYAKRQRTWFRRNKNIIYVKNQKIFLKTLIPKN</sequence>
<feature type="region of interest" description="Interaction with substrate tRNA" evidence="10">
    <location>
        <begin position="45"/>
        <end position="48"/>
    </location>
</feature>
<evidence type="ECO:0000256" key="8">
    <source>
        <dbReference type="ARBA" id="ARBA00022842"/>
    </source>
</evidence>
<dbReference type="InterPro" id="IPR027417">
    <property type="entry name" value="P-loop_NTPase"/>
</dbReference>
<dbReference type="SUPFAM" id="SSF52540">
    <property type="entry name" value="P-loop containing nucleoside triphosphate hydrolases"/>
    <property type="match status" value="2"/>
</dbReference>
<dbReference type="InterPro" id="IPR039657">
    <property type="entry name" value="Dimethylallyltransferase"/>
</dbReference>
<dbReference type="GO" id="GO:0052381">
    <property type="term" value="F:tRNA dimethylallyltransferase activity"/>
    <property type="evidence" value="ECO:0007669"/>
    <property type="project" value="UniProtKB-UniRule"/>
</dbReference>
<name>A0A832QD76_9BACT</name>
<comment type="similarity">
    <text evidence="3 10 13">Belongs to the IPP transferase family.</text>
</comment>
<dbReference type="Proteomes" id="UP000576550">
    <property type="component" value="Unassembled WGS sequence"/>
</dbReference>
<dbReference type="HAMAP" id="MF_00185">
    <property type="entry name" value="IPP_trans"/>
    <property type="match status" value="1"/>
</dbReference>
<evidence type="ECO:0000256" key="9">
    <source>
        <dbReference type="ARBA" id="ARBA00049563"/>
    </source>
</evidence>
<feature type="binding site" evidence="10">
    <location>
        <begin position="20"/>
        <end position="27"/>
    </location>
    <ligand>
        <name>ATP</name>
        <dbReference type="ChEBI" id="CHEBI:30616"/>
    </ligand>
</feature>
<dbReference type="PANTHER" id="PTHR11088:SF60">
    <property type="entry name" value="TRNA DIMETHYLALLYLTRANSFERASE"/>
    <property type="match status" value="1"/>
</dbReference>
<protein>
    <recommendedName>
        <fullName evidence="10">tRNA dimethylallyltransferase</fullName>
        <ecNumber evidence="10">2.5.1.75</ecNumber>
    </recommendedName>
    <alternativeName>
        <fullName evidence="10">Dimethylallyl diphosphate:tRNA dimethylallyltransferase</fullName>
        <shortName evidence="10">DMAPP:tRNA dimethylallyltransferase</shortName>
        <shortName evidence="10">DMATase</shortName>
    </alternativeName>
    <alternativeName>
        <fullName evidence="10">Isopentenyl-diphosphate:tRNA isopentenyltransferase</fullName>
        <shortName evidence="10">IPP transferase</shortName>
        <shortName evidence="10">IPPT</shortName>
        <shortName evidence="10">IPTase</shortName>
    </alternativeName>
</protein>
<comment type="cofactor">
    <cofactor evidence="1 10">
        <name>Mg(2+)</name>
        <dbReference type="ChEBI" id="CHEBI:18420"/>
    </cofactor>
</comment>
<evidence type="ECO:0000256" key="1">
    <source>
        <dbReference type="ARBA" id="ARBA00001946"/>
    </source>
</evidence>
<dbReference type="EC" id="2.5.1.75" evidence="10"/>
<keyword evidence="4 10" id="KW-0808">Transferase</keyword>
<comment type="function">
    <text evidence="2 10 12">Catalyzes the transfer of a dimethylallyl group onto the adenine at position 37 in tRNAs that read codons beginning with uridine, leading to the formation of N6-(dimethylallyl)adenosine (i(6)A).</text>
</comment>
<evidence type="ECO:0000256" key="7">
    <source>
        <dbReference type="ARBA" id="ARBA00022840"/>
    </source>
</evidence>
<comment type="caution">
    <text evidence="10">Lacks conserved residue(s) required for the propagation of feature annotation.</text>
</comment>
<dbReference type="Pfam" id="PF01715">
    <property type="entry name" value="IPPT"/>
    <property type="match status" value="1"/>
</dbReference>
<keyword evidence="7 10" id="KW-0067">ATP-binding</keyword>
<evidence type="ECO:0000256" key="12">
    <source>
        <dbReference type="RuleBase" id="RU003784"/>
    </source>
</evidence>
<dbReference type="AlphaFoldDB" id="A0A832QD76"/>
<proteinExistence type="inferred from homology"/>
<keyword evidence="8 10" id="KW-0460">Magnesium</keyword>
<evidence type="ECO:0000256" key="3">
    <source>
        <dbReference type="ARBA" id="ARBA00005842"/>
    </source>
</evidence>
<dbReference type="Gene3D" id="3.40.50.300">
    <property type="entry name" value="P-loop containing nucleotide triphosphate hydrolases"/>
    <property type="match status" value="1"/>
</dbReference>
<comment type="subunit">
    <text evidence="10">Monomer.</text>
</comment>
<evidence type="ECO:0000313" key="14">
    <source>
        <dbReference type="EMBL" id="HHX99231.1"/>
    </source>
</evidence>
<dbReference type="Gene3D" id="1.10.287.890">
    <property type="entry name" value="Crystal structure of tRNA isopentenylpyrophosphate transferase (bh2366) domain"/>
    <property type="match status" value="1"/>
</dbReference>
<feature type="binding site" evidence="10">
    <location>
        <begin position="22"/>
        <end position="27"/>
    </location>
    <ligand>
        <name>substrate</name>
    </ligand>
</feature>
<dbReference type="NCBIfam" id="TIGR00174">
    <property type="entry name" value="miaA"/>
    <property type="match status" value="1"/>
</dbReference>
<dbReference type="PANTHER" id="PTHR11088">
    <property type="entry name" value="TRNA DIMETHYLALLYLTRANSFERASE"/>
    <property type="match status" value="1"/>
</dbReference>
<evidence type="ECO:0000256" key="2">
    <source>
        <dbReference type="ARBA" id="ARBA00003213"/>
    </source>
</evidence>
<comment type="catalytic activity">
    <reaction evidence="9 10 11">
        <text>adenosine(37) in tRNA + dimethylallyl diphosphate = N(6)-dimethylallyladenosine(37) in tRNA + diphosphate</text>
        <dbReference type="Rhea" id="RHEA:26482"/>
        <dbReference type="Rhea" id="RHEA-COMP:10162"/>
        <dbReference type="Rhea" id="RHEA-COMP:10375"/>
        <dbReference type="ChEBI" id="CHEBI:33019"/>
        <dbReference type="ChEBI" id="CHEBI:57623"/>
        <dbReference type="ChEBI" id="CHEBI:74411"/>
        <dbReference type="ChEBI" id="CHEBI:74415"/>
        <dbReference type="EC" id="2.5.1.75"/>
    </reaction>
</comment>
<dbReference type="GO" id="GO:0006400">
    <property type="term" value="P:tRNA modification"/>
    <property type="evidence" value="ECO:0007669"/>
    <property type="project" value="TreeGrafter"/>
</dbReference>
<evidence type="ECO:0000256" key="13">
    <source>
        <dbReference type="RuleBase" id="RU003785"/>
    </source>
</evidence>
<evidence type="ECO:0000256" key="4">
    <source>
        <dbReference type="ARBA" id="ARBA00022679"/>
    </source>
</evidence>